<dbReference type="Pfam" id="PF04082">
    <property type="entry name" value="Fungal_trans"/>
    <property type="match status" value="1"/>
</dbReference>
<dbReference type="AlphaFoldDB" id="A0A072NW28"/>
<feature type="compositionally biased region" description="Polar residues" evidence="8">
    <location>
        <begin position="929"/>
        <end position="945"/>
    </location>
</feature>
<sequence length="1024" mass="114996">MTTSAQIFNRAVYLSKENPEIRMHYVDSIPSSPLQEKGTILLIHGFPETSYQFRHVIPLLTRAGYRVIAPDKTGHGFSSKPLSKTHQQDLFTKKSLANDIHKLITEHIGIKDKVHLVGHDIGGLVAHAYVCQFPDDVASVSWGECPLPGSTLYETEKHSRLLWHFDFQSHNPDIAVALVQGKERMYFKHFFDRLTQNSAVFTPDVLDFYVMQFRQPDALRCAFLTYRAFEADAEHNHRWREEKGKVRVKNMVLSGEKSFLAPDAEKMANEFYENVRVGLVPDSGHYLSEENPEGFVTECDGTLPVCFTCRSYKTECAYDFNTDRRRRPSTAYVDALEKRVQHLEVFIREISRGTGVDYNSVLVDDVRASPQVTDISFAAPVVNHDQFRHRTDRSSSERSQAVGPSNECDNMTSLVEELSQVMSHLRVDVGGEVGFFGPSSNLNLVEDLPRAPSSHHMVNSQHGAVRLPTKNESLSADSDDLELESHLLSLYWTWKHPFFFLIPKALFLRDMAQYRRTRGREGTKYYSDLLLNAILAHAAPFSRRPDVRADPNDPASAGDAFFARARSHLDAECQTPHLTTVQALALLGSREAGCGRDKGIGWLYSGMSFRIALGLGLHLSCEELVKKGQMLQEEADARAMTFWGIYGYDKAWSAYLGKPESIPANLHMNIHWPEVRLETEYEPWTPYYENTICAASQQSSPAHSITTAKHITAIQENLGSVVHTLYHGKSQTLPSDYEHLVSQHYCRLLSWQRNLPSFLRISNYNLSTAPSPPSVLLMHMLYYAAMILLFRPFIAKSRSKLLTDLSKPRALCISSSNKILMLTKVYKNNYSLQNSLNLGVYSLFIASTIHLMDAATTSPPFAHPSHAHAKLNSAICFLKEISETWPSALRCLHVIHSLIDKHAVPLNGPDPRSKLVQGHNSKAFTDATSEFRSDGSQPNLPQTMSAPPDSSFGSLPHTALQPSTADPQTLLGSFPSGLNTTTIANPFEAQLTFEFPDIDIPDLSDIFLEKSDFGLGFDEANFRI</sequence>
<dbReference type="PRINTS" id="PR00111">
    <property type="entry name" value="ABHYDROLASE"/>
</dbReference>
<keyword evidence="11" id="KW-1185">Reference proteome</keyword>
<keyword evidence="4" id="KW-0805">Transcription regulation</keyword>
<dbReference type="InterPro" id="IPR051615">
    <property type="entry name" value="Transcr_Regulatory_Elem"/>
</dbReference>
<dbReference type="InterPro" id="IPR036864">
    <property type="entry name" value="Zn2-C6_fun-type_DNA-bd_sf"/>
</dbReference>
<dbReference type="InterPro" id="IPR007219">
    <property type="entry name" value="XnlR_reg_dom"/>
</dbReference>
<keyword evidence="3" id="KW-0862">Zinc</keyword>
<dbReference type="InterPro" id="IPR029058">
    <property type="entry name" value="AB_hydrolase_fold"/>
</dbReference>
<dbReference type="SUPFAM" id="SSF53474">
    <property type="entry name" value="alpha/beta-Hydrolases"/>
    <property type="match status" value="1"/>
</dbReference>
<dbReference type="RefSeq" id="XP_013254356.1">
    <property type="nucleotide sequence ID" value="XM_013398902.1"/>
</dbReference>
<name>A0A072NW28_9EURO</name>
<keyword evidence="6" id="KW-0804">Transcription</keyword>
<dbReference type="HOGENOM" id="CLU_295440_0_0_1"/>
<dbReference type="CDD" id="cd00067">
    <property type="entry name" value="GAL4"/>
    <property type="match status" value="1"/>
</dbReference>
<evidence type="ECO:0000256" key="6">
    <source>
        <dbReference type="ARBA" id="ARBA00023163"/>
    </source>
</evidence>
<dbReference type="Gene3D" id="3.40.50.1820">
    <property type="entry name" value="alpha/beta hydrolase"/>
    <property type="match status" value="1"/>
</dbReference>
<keyword evidence="7" id="KW-0539">Nucleus</keyword>
<dbReference type="GO" id="GO:0006351">
    <property type="term" value="P:DNA-templated transcription"/>
    <property type="evidence" value="ECO:0007669"/>
    <property type="project" value="InterPro"/>
</dbReference>
<evidence type="ECO:0000256" key="1">
    <source>
        <dbReference type="ARBA" id="ARBA00004123"/>
    </source>
</evidence>
<dbReference type="Proteomes" id="UP000027920">
    <property type="component" value="Unassembled WGS sequence"/>
</dbReference>
<keyword evidence="2" id="KW-0479">Metal-binding</keyword>
<comment type="caution">
    <text evidence="10">The sequence shown here is derived from an EMBL/GenBank/DDBJ whole genome shotgun (WGS) entry which is preliminary data.</text>
</comment>
<dbReference type="PANTHER" id="PTHR31313">
    <property type="entry name" value="TY1 ENHANCER ACTIVATOR"/>
    <property type="match status" value="1"/>
</dbReference>
<dbReference type="OrthoDB" id="2162761at2759"/>
<dbReference type="GO" id="GO:0003677">
    <property type="term" value="F:DNA binding"/>
    <property type="evidence" value="ECO:0007669"/>
    <property type="project" value="UniProtKB-KW"/>
</dbReference>
<evidence type="ECO:0000313" key="11">
    <source>
        <dbReference type="Proteomes" id="UP000027920"/>
    </source>
</evidence>
<dbReference type="GeneID" id="25286998"/>
<dbReference type="GO" id="GO:0005634">
    <property type="term" value="C:nucleus"/>
    <property type="evidence" value="ECO:0007669"/>
    <property type="project" value="UniProtKB-SubCell"/>
</dbReference>
<feature type="region of interest" description="Disordered" evidence="8">
    <location>
        <begin position="929"/>
        <end position="968"/>
    </location>
</feature>
<feature type="compositionally biased region" description="Polar residues" evidence="8">
    <location>
        <begin position="397"/>
        <end position="407"/>
    </location>
</feature>
<feature type="region of interest" description="Disordered" evidence="8">
    <location>
        <begin position="387"/>
        <end position="407"/>
    </location>
</feature>
<keyword evidence="5" id="KW-0238">DNA-binding</keyword>
<reference evidence="10 11" key="1">
    <citation type="submission" date="2013-03" db="EMBL/GenBank/DDBJ databases">
        <title>The Genome Sequence of Exophiala aquamarina CBS 119918.</title>
        <authorList>
            <consortium name="The Broad Institute Genomics Platform"/>
            <person name="Cuomo C."/>
            <person name="de Hoog S."/>
            <person name="Gorbushina A."/>
            <person name="Walker B."/>
            <person name="Young S.K."/>
            <person name="Zeng Q."/>
            <person name="Gargeya S."/>
            <person name="Fitzgerald M."/>
            <person name="Haas B."/>
            <person name="Abouelleil A."/>
            <person name="Allen A.W."/>
            <person name="Alvarado L."/>
            <person name="Arachchi H.M."/>
            <person name="Berlin A.M."/>
            <person name="Chapman S.B."/>
            <person name="Gainer-Dewar J."/>
            <person name="Goldberg J."/>
            <person name="Griggs A."/>
            <person name="Gujja S."/>
            <person name="Hansen M."/>
            <person name="Howarth C."/>
            <person name="Imamovic A."/>
            <person name="Ireland A."/>
            <person name="Larimer J."/>
            <person name="McCowan C."/>
            <person name="Murphy C."/>
            <person name="Pearson M."/>
            <person name="Poon T.W."/>
            <person name="Priest M."/>
            <person name="Roberts A."/>
            <person name="Saif S."/>
            <person name="Shea T."/>
            <person name="Sisk P."/>
            <person name="Sykes S."/>
            <person name="Wortman J."/>
            <person name="Nusbaum C."/>
            <person name="Birren B."/>
        </authorList>
    </citation>
    <scope>NUCLEOTIDE SEQUENCE [LARGE SCALE GENOMIC DNA]</scope>
    <source>
        <strain evidence="10 11">CBS 119918</strain>
    </source>
</reference>
<dbReference type="InterPro" id="IPR000073">
    <property type="entry name" value="AB_hydrolase_1"/>
</dbReference>
<dbReference type="SMART" id="SM00906">
    <property type="entry name" value="Fungal_trans"/>
    <property type="match status" value="1"/>
</dbReference>
<proteinExistence type="predicted"/>
<dbReference type="GO" id="GO:0008270">
    <property type="term" value="F:zinc ion binding"/>
    <property type="evidence" value="ECO:0007669"/>
    <property type="project" value="InterPro"/>
</dbReference>
<feature type="domain" description="Xylanolytic transcriptional activator regulatory" evidence="9">
    <location>
        <begin position="601"/>
        <end position="679"/>
    </location>
</feature>
<dbReference type="EMBL" id="AMGV01000021">
    <property type="protein sequence ID" value="KEF51766.1"/>
    <property type="molecule type" value="Genomic_DNA"/>
</dbReference>
<organism evidence="10 11">
    <name type="scientific">Exophiala aquamarina CBS 119918</name>
    <dbReference type="NCBI Taxonomy" id="1182545"/>
    <lineage>
        <taxon>Eukaryota</taxon>
        <taxon>Fungi</taxon>
        <taxon>Dikarya</taxon>
        <taxon>Ascomycota</taxon>
        <taxon>Pezizomycotina</taxon>
        <taxon>Eurotiomycetes</taxon>
        <taxon>Chaetothyriomycetidae</taxon>
        <taxon>Chaetothyriales</taxon>
        <taxon>Herpotrichiellaceae</taxon>
        <taxon>Exophiala</taxon>
    </lineage>
</organism>
<protein>
    <recommendedName>
        <fullName evidence="9">Xylanolytic transcriptional activator regulatory domain-containing protein</fullName>
    </recommendedName>
</protein>
<evidence type="ECO:0000256" key="3">
    <source>
        <dbReference type="ARBA" id="ARBA00022833"/>
    </source>
</evidence>
<evidence type="ECO:0000256" key="7">
    <source>
        <dbReference type="ARBA" id="ARBA00023242"/>
    </source>
</evidence>
<evidence type="ECO:0000256" key="2">
    <source>
        <dbReference type="ARBA" id="ARBA00022723"/>
    </source>
</evidence>
<dbReference type="STRING" id="1182545.A0A072NW28"/>
<dbReference type="VEuPathDB" id="FungiDB:A1O9_12103"/>
<dbReference type="GO" id="GO:0000981">
    <property type="term" value="F:DNA-binding transcription factor activity, RNA polymerase II-specific"/>
    <property type="evidence" value="ECO:0007669"/>
    <property type="project" value="InterPro"/>
</dbReference>
<feature type="compositionally biased region" description="Basic and acidic residues" evidence="8">
    <location>
        <begin position="387"/>
        <end position="396"/>
    </location>
</feature>
<dbReference type="GO" id="GO:0003824">
    <property type="term" value="F:catalytic activity"/>
    <property type="evidence" value="ECO:0007669"/>
    <property type="project" value="InterPro"/>
</dbReference>
<dbReference type="PANTHER" id="PTHR31313:SF81">
    <property type="entry name" value="TY1 ENHANCER ACTIVATOR"/>
    <property type="match status" value="1"/>
</dbReference>
<dbReference type="CDD" id="cd12148">
    <property type="entry name" value="fungal_TF_MHR"/>
    <property type="match status" value="1"/>
</dbReference>
<dbReference type="Pfam" id="PF00561">
    <property type="entry name" value="Abhydrolase_1"/>
    <property type="match status" value="1"/>
</dbReference>
<evidence type="ECO:0000313" key="10">
    <source>
        <dbReference type="EMBL" id="KEF51766.1"/>
    </source>
</evidence>
<accession>A0A072NW28</accession>
<evidence type="ECO:0000256" key="5">
    <source>
        <dbReference type="ARBA" id="ARBA00023125"/>
    </source>
</evidence>
<evidence type="ECO:0000259" key="9">
    <source>
        <dbReference type="SMART" id="SM00906"/>
    </source>
</evidence>
<evidence type="ECO:0000256" key="4">
    <source>
        <dbReference type="ARBA" id="ARBA00023015"/>
    </source>
</evidence>
<evidence type="ECO:0000256" key="8">
    <source>
        <dbReference type="SAM" id="MobiDB-lite"/>
    </source>
</evidence>
<gene>
    <name evidence="10" type="ORF">A1O9_12103</name>
</gene>
<dbReference type="InterPro" id="IPR001138">
    <property type="entry name" value="Zn2Cys6_DnaBD"/>
</dbReference>
<dbReference type="InterPro" id="IPR000639">
    <property type="entry name" value="Epox_hydrolase-like"/>
</dbReference>
<comment type="subcellular location">
    <subcellularLocation>
        <location evidence="1">Nucleus</location>
    </subcellularLocation>
</comment>
<dbReference type="Gene3D" id="4.10.240.10">
    <property type="entry name" value="Zn(2)-C6 fungal-type DNA-binding domain"/>
    <property type="match status" value="1"/>
</dbReference>
<dbReference type="PRINTS" id="PR00412">
    <property type="entry name" value="EPOXHYDRLASE"/>
</dbReference>